<sequence>MLFHEGEARTTEKDERLAWTFASLAGALNAAGFYAFGAYSSNMTGNVSALADHLGLGDLRLALHALALVATFVIGAMTATLLIGVGRGRSLRGVYAYGVLAEAAMLAALGGLAPLLPADGRNATLALGLSFLLGLQNATVTQITNARVRTTHVTGMVTDIGIGLANVLGQHSAADRAKLRLHLLTVVAFLGGGILGVLLYRWLGTALLLIVSALLALLAAPGIRTAGRSSHSHLGGGERRGGQL</sequence>
<evidence type="ECO:0000256" key="1">
    <source>
        <dbReference type="SAM" id="Phobius"/>
    </source>
</evidence>
<reference evidence="2 3" key="2">
    <citation type="journal article" date="2012" name="J. Bacteriol.">
        <title>Complete genome sequences of six strains of the genus Methylobacterium.</title>
        <authorList>
            <person name="Marx C.J."/>
            <person name="Bringel F."/>
            <person name="Chistoserdova L."/>
            <person name="Moulin L."/>
            <person name="Farhan Ul Haque M."/>
            <person name="Fleischman D.E."/>
            <person name="Gruffaz C."/>
            <person name="Jourand P."/>
            <person name="Knief C."/>
            <person name="Lee M.C."/>
            <person name="Muller E.E."/>
            <person name="Nadalig T."/>
            <person name="Peyraud R."/>
            <person name="Roselli S."/>
            <person name="Russ L."/>
            <person name="Goodwin L.A."/>
            <person name="Ivanova N."/>
            <person name="Kyrpides N."/>
            <person name="Lajus A."/>
            <person name="Land M.L."/>
            <person name="Medigue C."/>
            <person name="Mikhailova N."/>
            <person name="Nolan M."/>
            <person name="Woyke T."/>
            <person name="Stolyar S."/>
            <person name="Vorholt J.A."/>
            <person name="Vuilleumier S."/>
        </authorList>
    </citation>
    <scope>NUCLEOTIDE SEQUENCE [LARGE SCALE GENOMIC DNA]</scope>
    <source>
        <strain evidence="3">CM4 / NCIMB 13688</strain>
        <plasmid evidence="2 3">pCMU01</plasmid>
    </source>
</reference>
<organism evidence="2 3">
    <name type="scientific">Methylorubrum extorquens (strain CM4 / NCIMB 13688)</name>
    <name type="common">Methylobacterium extorquens</name>
    <dbReference type="NCBI Taxonomy" id="440085"/>
    <lineage>
        <taxon>Bacteria</taxon>
        <taxon>Pseudomonadati</taxon>
        <taxon>Pseudomonadota</taxon>
        <taxon>Alphaproteobacteria</taxon>
        <taxon>Hyphomicrobiales</taxon>
        <taxon>Methylobacteriaceae</taxon>
        <taxon>Methylorubrum</taxon>
    </lineage>
</organism>
<dbReference type="Pfam" id="PF06912">
    <property type="entry name" value="DUF1275"/>
    <property type="match status" value="1"/>
</dbReference>
<proteinExistence type="predicted"/>
<dbReference type="EMBL" id="CP001299">
    <property type="protein sequence ID" value="ACK86190.1"/>
    <property type="molecule type" value="Genomic_DNA"/>
</dbReference>
<accession>B7L2Y2</accession>
<dbReference type="PANTHER" id="PTHR37314:SF4">
    <property type="entry name" value="UPF0700 TRANSMEMBRANE PROTEIN YOAK"/>
    <property type="match status" value="1"/>
</dbReference>
<reference evidence="2 3" key="1">
    <citation type="submission" date="2008-12" db="EMBL/GenBank/DDBJ databases">
        <title>Complete sequence of plasmid1 of Methylobacterium chloromethanicum CM4.</title>
        <authorList>
            <consortium name="US DOE Joint Genome Institute"/>
            <person name="Lucas S."/>
            <person name="Copeland A."/>
            <person name="Lapidus A."/>
            <person name="Glavina del Rio T."/>
            <person name="Dalin E."/>
            <person name="Tice H."/>
            <person name="Bruce D."/>
            <person name="Goodwin L."/>
            <person name="Pitluck S."/>
            <person name="Chertkov O."/>
            <person name="Brettin T."/>
            <person name="Detter J.C."/>
            <person name="Han C."/>
            <person name="Larimer F."/>
            <person name="Land M."/>
            <person name="Hauser L."/>
            <person name="Kyrpides N."/>
            <person name="Mikhailova N."/>
            <person name="Marx C."/>
            <person name="Richardson P."/>
        </authorList>
    </citation>
    <scope>NUCLEOTIDE SEQUENCE [LARGE SCALE GENOMIC DNA]</scope>
    <source>
        <strain evidence="3">CM4 / NCIMB 13688</strain>
        <plasmid evidence="2 3">pCMU01</plasmid>
    </source>
</reference>
<dbReference type="RefSeq" id="WP_012606093.1">
    <property type="nucleotide sequence ID" value="NC_011758.1"/>
</dbReference>
<evidence type="ECO:0000313" key="2">
    <source>
        <dbReference type="EMBL" id="ACK86190.1"/>
    </source>
</evidence>
<dbReference type="Proteomes" id="UP000002385">
    <property type="component" value="Plasmid pCMU01"/>
</dbReference>
<name>B7L2Y2_METC4</name>
<feature type="transmembrane region" description="Helical" evidence="1">
    <location>
        <begin position="61"/>
        <end position="82"/>
    </location>
</feature>
<dbReference type="InterPro" id="IPR010699">
    <property type="entry name" value="DUF1275"/>
</dbReference>
<keyword evidence="1" id="KW-1133">Transmembrane helix</keyword>
<dbReference type="HOGENOM" id="CLU_073333_0_0_5"/>
<evidence type="ECO:0008006" key="4">
    <source>
        <dbReference type="Google" id="ProtNLM"/>
    </source>
</evidence>
<evidence type="ECO:0000313" key="3">
    <source>
        <dbReference type="Proteomes" id="UP000002385"/>
    </source>
</evidence>
<geneLocation type="plasmid" evidence="2 3">
    <name>pCMU01</name>
</geneLocation>
<keyword evidence="1" id="KW-0812">Transmembrane</keyword>
<feature type="transmembrane region" description="Helical" evidence="1">
    <location>
        <begin position="181"/>
        <end position="200"/>
    </location>
</feature>
<dbReference type="AlphaFoldDB" id="B7L2Y2"/>
<dbReference type="KEGG" id="mch:Mchl_5436"/>
<feature type="transmembrane region" description="Helical" evidence="1">
    <location>
        <begin position="21"/>
        <end position="41"/>
    </location>
</feature>
<dbReference type="PANTHER" id="PTHR37314">
    <property type="entry name" value="SLR0142 PROTEIN"/>
    <property type="match status" value="1"/>
</dbReference>
<feature type="transmembrane region" description="Helical" evidence="1">
    <location>
        <begin position="206"/>
        <end position="223"/>
    </location>
</feature>
<feature type="transmembrane region" description="Helical" evidence="1">
    <location>
        <begin position="94"/>
        <end position="116"/>
    </location>
</feature>
<gene>
    <name evidence="2" type="ordered locus">Mchl_5436</name>
</gene>
<keyword evidence="2" id="KW-0614">Plasmid</keyword>
<keyword evidence="1" id="KW-0472">Membrane</keyword>
<protein>
    <recommendedName>
        <fullName evidence="4">DUF1275 family protein</fullName>
    </recommendedName>
</protein>